<name>A0A0K0G5B1_STRVS</name>
<protein>
    <submittedName>
        <fullName evidence="3">Ovule protein</fullName>
    </submittedName>
</protein>
<evidence type="ECO:0000313" key="2">
    <source>
        <dbReference type="Proteomes" id="UP000035680"/>
    </source>
</evidence>
<evidence type="ECO:0000256" key="1">
    <source>
        <dbReference type="SAM" id="Phobius"/>
    </source>
</evidence>
<dbReference type="AlphaFoldDB" id="A0A0K0G5B1"/>
<reference evidence="3" key="2">
    <citation type="submission" date="2015-08" db="UniProtKB">
        <authorList>
            <consortium name="WormBaseParasite"/>
        </authorList>
    </citation>
    <scope>IDENTIFICATION</scope>
</reference>
<keyword evidence="2" id="KW-1185">Reference proteome</keyword>
<keyword evidence="1" id="KW-0472">Membrane</keyword>
<dbReference type="WBParaSite" id="SVE_1992700.1">
    <property type="protein sequence ID" value="SVE_1992700.1"/>
    <property type="gene ID" value="SVE_1992700"/>
</dbReference>
<organism evidence="2 3">
    <name type="scientific">Strongyloides venezuelensis</name>
    <name type="common">Threadworm</name>
    <dbReference type="NCBI Taxonomy" id="75913"/>
    <lineage>
        <taxon>Eukaryota</taxon>
        <taxon>Metazoa</taxon>
        <taxon>Ecdysozoa</taxon>
        <taxon>Nematoda</taxon>
        <taxon>Chromadorea</taxon>
        <taxon>Rhabditida</taxon>
        <taxon>Tylenchina</taxon>
        <taxon>Panagrolaimomorpha</taxon>
        <taxon>Strongyloidoidea</taxon>
        <taxon>Strongyloididae</taxon>
        <taxon>Strongyloides</taxon>
    </lineage>
</organism>
<evidence type="ECO:0000313" key="3">
    <source>
        <dbReference type="WBParaSite" id="SVE_1992700.1"/>
    </source>
</evidence>
<reference evidence="2" key="1">
    <citation type="submission" date="2014-07" db="EMBL/GenBank/DDBJ databases">
        <authorList>
            <person name="Martin A.A"/>
            <person name="De Silva N."/>
        </authorList>
    </citation>
    <scope>NUCLEOTIDE SEQUENCE</scope>
</reference>
<dbReference type="Proteomes" id="UP000035680">
    <property type="component" value="Unassembled WGS sequence"/>
</dbReference>
<accession>A0A0K0G5B1</accession>
<sequence>MKSTSTLILQYFLLRFNIFLGFFIDSKEKSMKIRDGSFLWNPKLLFKDMLQQRKENNHRDLQKTVDHDVSTNTSMTNICDVGIGSGILDNQQT</sequence>
<proteinExistence type="predicted"/>
<keyword evidence="1" id="KW-1133">Transmembrane helix</keyword>
<feature type="transmembrane region" description="Helical" evidence="1">
    <location>
        <begin position="6"/>
        <end position="24"/>
    </location>
</feature>
<keyword evidence="1" id="KW-0812">Transmembrane</keyword>